<evidence type="ECO:0000256" key="4">
    <source>
        <dbReference type="ARBA" id="ARBA00022475"/>
    </source>
</evidence>
<comment type="caution">
    <text evidence="9">The sequence shown here is derived from an EMBL/GenBank/DDBJ whole genome shotgun (WGS) entry which is preliminary data.</text>
</comment>
<keyword evidence="7 8" id="KW-0472">Membrane</keyword>
<keyword evidence="3" id="KW-0813">Transport</keyword>
<feature type="transmembrane region" description="Helical" evidence="8">
    <location>
        <begin position="220"/>
        <end position="237"/>
    </location>
</feature>
<evidence type="ECO:0000313" key="10">
    <source>
        <dbReference type="Proteomes" id="UP001597192"/>
    </source>
</evidence>
<evidence type="ECO:0000313" key="9">
    <source>
        <dbReference type="EMBL" id="MFD1431570.1"/>
    </source>
</evidence>
<keyword evidence="6 8" id="KW-1133">Transmembrane helix</keyword>
<evidence type="ECO:0000256" key="2">
    <source>
        <dbReference type="ARBA" id="ARBA00009142"/>
    </source>
</evidence>
<dbReference type="RefSeq" id="WP_125696896.1">
    <property type="nucleotide sequence ID" value="NZ_JBHTOG010000011.1"/>
</dbReference>
<feature type="transmembrane region" description="Helical" evidence="8">
    <location>
        <begin position="185"/>
        <end position="208"/>
    </location>
</feature>
<keyword evidence="5 8" id="KW-0812">Transmembrane</keyword>
<feature type="transmembrane region" description="Helical" evidence="8">
    <location>
        <begin position="34"/>
        <end position="57"/>
    </location>
</feature>
<dbReference type="Proteomes" id="UP001597192">
    <property type="component" value="Unassembled WGS sequence"/>
</dbReference>
<comment type="subcellular location">
    <subcellularLocation>
        <location evidence="1 8">Cell membrane</location>
        <topology evidence="1 8">Multi-pass membrane protein</topology>
    </subcellularLocation>
</comment>
<feature type="transmembrane region" description="Helical" evidence="8">
    <location>
        <begin position="69"/>
        <end position="88"/>
    </location>
</feature>
<feature type="transmembrane region" description="Helical" evidence="8">
    <location>
        <begin position="124"/>
        <end position="152"/>
    </location>
</feature>
<evidence type="ECO:0000256" key="1">
    <source>
        <dbReference type="ARBA" id="ARBA00004651"/>
    </source>
</evidence>
<feature type="transmembrane region" description="Helical" evidence="8">
    <location>
        <begin position="94"/>
        <end position="112"/>
    </location>
</feature>
<organism evidence="9 10">
    <name type="scientific">Lacticaseibacillus yichunensis</name>
    <dbReference type="NCBI Taxonomy" id="2486015"/>
    <lineage>
        <taxon>Bacteria</taxon>
        <taxon>Bacillati</taxon>
        <taxon>Bacillota</taxon>
        <taxon>Bacilli</taxon>
        <taxon>Lactobacillales</taxon>
        <taxon>Lactobacillaceae</taxon>
        <taxon>Lacticaseibacillus</taxon>
    </lineage>
</organism>
<proteinExistence type="inferred from homology"/>
<dbReference type="InterPro" id="IPR002781">
    <property type="entry name" value="TM_pro_TauE-like"/>
</dbReference>
<evidence type="ECO:0000256" key="7">
    <source>
        <dbReference type="ARBA" id="ARBA00023136"/>
    </source>
</evidence>
<evidence type="ECO:0000256" key="6">
    <source>
        <dbReference type="ARBA" id="ARBA00022989"/>
    </source>
</evidence>
<evidence type="ECO:0000256" key="5">
    <source>
        <dbReference type="ARBA" id="ARBA00022692"/>
    </source>
</evidence>
<gene>
    <name evidence="9" type="ORF">ACFQ47_02565</name>
</gene>
<sequence>MAWLLVLIPSFFAALVQGITGFGSVIIMMVFFPAVFPIARAAGIGGVIMLCSTIVLAWHYRHAFSLRKVAIPFVVYAAVATWSVHLGMVLDAGLLRKLLGGLLIALSIYFIFSKTAGEHPYPWFIAGAFMIISGFFNGLFGIGGPLMALYFLSMAETTPEYMGNLQGFFLMDTFYITAVRIHSGILVAANLSLILGGMAAAVLGTLVAAQLSARWELKQVKPFIYAFIGLSGLYYLIF</sequence>
<evidence type="ECO:0000256" key="3">
    <source>
        <dbReference type="ARBA" id="ARBA00022448"/>
    </source>
</evidence>
<accession>A0ABW4CPP9</accession>
<dbReference type="Pfam" id="PF01925">
    <property type="entry name" value="TauE"/>
    <property type="match status" value="1"/>
</dbReference>
<comment type="similarity">
    <text evidence="2 8">Belongs to the 4-toluene sulfonate uptake permease (TSUP) (TC 2.A.102) family.</text>
</comment>
<keyword evidence="10" id="KW-1185">Reference proteome</keyword>
<reference evidence="10" key="1">
    <citation type="journal article" date="2019" name="Int. J. Syst. Evol. Microbiol.">
        <title>The Global Catalogue of Microorganisms (GCM) 10K type strain sequencing project: providing services to taxonomists for standard genome sequencing and annotation.</title>
        <authorList>
            <consortium name="The Broad Institute Genomics Platform"/>
            <consortium name="The Broad Institute Genome Sequencing Center for Infectious Disease"/>
            <person name="Wu L."/>
            <person name="Ma J."/>
        </authorList>
    </citation>
    <scope>NUCLEOTIDE SEQUENCE [LARGE SCALE GENOMIC DNA]</scope>
    <source>
        <strain evidence="10">CCM 8947</strain>
    </source>
</reference>
<dbReference type="PANTHER" id="PTHR30269">
    <property type="entry name" value="TRANSMEMBRANE PROTEIN YFCA"/>
    <property type="match status" value="1"/>
</dbReference>
<dbReference type="InterPro" id="IPR052017">
    <property type="entry name" value="TSUP"/>
</dbReference>
<dbReference type="PANTHER" id="PTHR30269:SF37">
    <property type="entry name" value="MEMBRANE TRANSPORTER PROTEIN"/>
    <property type="match status" value="1"/>
</dbReference>
<evidence type="ECO:0000256" key="8">
    <source>
        <dbReference type="RuleBase" id="RU363041"/>
    </source>
</evidence>
<dbReference type="EMBL" id="JBHTOG010000011">
    <property type="protein sequence ID" value="MFD1431570.1"/>
    <property type="molecule type" value="Genomic_DNA"/>
</dbReference>
<name>A0ABW4CPP9_9LACO</name>
<keyword evidence="4 8" id="KW-1003">Cell membrane</keyword>
<protein>
    <recommendedName>
        <fullName evidence="8">Probable membrane transporter protein</fullName>
    </recommendedName>
</protein>